<dbReference type="Pfam" id="PF01757">
    <property type="entry name" value="Acyl_transf_3"/>
    <property type="match status" value="1"/>
</dbReference>
<evidence type="ECO:0000313" key="5">
    <source>
        <dbReference type="Proteomes" id="UP001314635"/>
    </source>
</evidence>
<dbReference type="InterPro" id="IPR002656">
    <property type="entry name" value="Acyl_transf_3_dom"/>
</dbReference>
<dbReference type="Pfam" id="PF19040">
    <property type="entry name" value="SGNH"/>
    <property type="match status" value="1"/>
</dbReference>
<dbReference type="RefSeq" id="WP_172236429.1">
    <property type="nucleotide sequence ID" value="NZ_JABFDP010000009.1"/>
</dbReference>
<dbReference type="GO" id="GO:0016746">
    <property type="term" value="F:acyltransferase activity"/>
    <property type="evidence" value="ECO:0007669"/>
    <property type="project" value="UniProtKB-KW"/>
</dbReference>
<keyword evidence="4" id="KW-0808">Transferase</keyword>
<dbReference type="SUPFAM" id="SSF52266">
    <property type="entry name" value="SGNH hydrolase"/>
    <property type="match status" value="1"/>
</dbReference>
<protein>
    <submittedName>
        <fullName evidence="4">Acyltransferase</fullName>
    </submittedName>
</protein>
<dbReference type="InterPro" id="IPR050879">
    <property type="entry name" value="Acyltransferase_3"/>
</dbReference>
<sequence length="677" mass="75681">MTCEKRLEYRADIDYLRALAVVAVIGFHYDLPGFGGGFVGVDVFFVISGYVIARLIWSEIGAGSFFFVRFYERRARRLLPALYLMILSTGVAAWFVAPPDDYRMFFGSAVSALLFSSNIFFWLHTGYFDLPTVGKVFIHTWSLSVEEQFYFLFPVVTWLWSRRFADPTSRRSLGLVVAGTVALCVLNELWIKQSASAAFYVAPLRAWEFLVGSIVFLGHRWSPVRRPTRLLLASLGFAFMLLPVVAFRPETRFPGFSALIPCLGAALYIIAFNQEQGRPSLPFGTFGASLGRLSYSLYLWHWPVFVLGRAALSLETAGLASTTAALLLLTMLLASLSHVLIERPARDRIEWRGVPGARLIACAAVLLIAIGAHGYSNGGYAQRFPQSQARMLRYNGQTVEPFYRAHSCFLQPDEPLSAFDMKDCLRPVANKRNVLLAGDSAAAHYDWGLRSYFPSESVHLLQLTVAACAPFVELKQETAKSCNQANRLLRAQIKARRFSGIILSGNWRFYSEFYDRPGAPRFHDYLRSLLAAAEEVGIPVLLLGPSVEFPAPLATTLFNYEQSHLPVGKSFMPIEGAFKADDRMREIARSYPSVQYVSILQAICRGRQCPLMADPETPITWDIVHLTPEGSRFVVAQLKPQLEAFLGRLQTVRSPDMEELMAGDSVPRPSLVPSQVQ</sequence>
<evidence type="ECO:0000313" key="4">
    <source>
        <dbReference type="EMBL" id="MBR1136030.1"/>
    </source>
</evidence>
<gene>
    <name evidence="4" type="ORF">JQ619_09645</name>
</gene>
<keyword evidence="1" id="KW-0472">Membrane</keyword>
<comment type="caution">
    <text evidence="4">The sequence shown here is derived from an EMBL/GenBank/DDBJ whole genome shotgun (WGS) entry which is preliminary data.</text>
</comment>
<dbReference type="EMBL" id="JAFCLK010000008">
    <property type="protein sequence ID" value="MBR1136030.1"/>
    <property type="molecule type" value="Genomic_DNA"/>
</dbReference>
<evidence type="ECO:0000256" key="1">
    <source>
        <dbReference type="SAM" id="Phobius"/>
    </source>
</evidence>
<keyword evidence="4" id="KW-0012">Acyltransferase</keyword>
<organism evidence="4 5">
    <name type="scientific">Bradyrhizobium denitrificans</name>
    <dbReference type="NCBI Taxonomy" id="2734912"/>
    <lineage>
        <taxon>Bacteria</taxon>
        <taxon>Pseudomonadati</taxon>
        <taxon>Pseudomonadota</taxon>
        <taxon>Alphaproteobacteria</taxon>
        <taxon>Hyphomicrobiales</taxon>
        <taxon>Nitrobacteraceae</taxon>
        <taxon>Bradyrhizobium</taxon>
    </lineage>
</organism>
<name>A0ABS5G4B5_9BRAD</name>
<evidence type="ECO:0000259" key="2">
    <source>
        <dbReference type="Pfam" id="PF01757"/>
    </source>
</evidence>
<keyword evidence="5" id="KW-1185">Reference proteome</keyword>
<reference evidence="5" key="1">
    <citation type="journal article" date="2021" name="ISME J.">
        <title>Evolutionary origin and ecological implication of a unique nif island in free-living Bradyrhizobium lineages.</title>
        <authorList>
            <person name="Tao J."/>
        </authorList>
    </citation>
    <scope>NUCLEOTIDE SEQUENCE [LARGE SCALE GENOMIC DNA]</scope>
    <source>
        <strain evidence="5">SZCCT0094</strain>
    </source>
</reference>
<feature type="transmembrane region" description="Helical" evidence="1">
    <location>
        <begin position="253"/>
        <end position="272"/>
    </location>
</feature>
<feature type="transmembrane region" description="Helical" evidence="1">
    <location>
        <begin position="353"/>
        <end position="375"/>
    </location>
</feature>
<dbReference type="InterPro" id="IPR043968">
    <property type="entry name" value="SGNH"/>
</dbReference>
<evidence type="ECO:0000259" key="3">
    <source>
        <dbReference type="Pfam" id="PF19040"/>
    </source>
</evidence>
<feature type="domain" description="SGNH" evidence="3">
    <location>
        <begin position="420"/>
        <end position="639"/>
    </location>
</feature>
<dbReference type="PANTHER" id="PTHR23028:SF53">
    <property type="entry name" value="ACYL_TRANSF_3 DOMAIN-CONTAINING PROTEIN"/>
    <property type="match status" value="1"/>
</dbReference>
<feature type="transmembrane region" description="Helical" evidence="1">
    <location>
        <begin position="103"/>
        <end position="123"/>
    </location>
</feature>
<proteinExistence type="predicted"/>
<dbReference type="PANTHER" id="PTHR23028">
    <property type="entry name" value="ACETYLTRANSFERASE"/>
    <property type="match status" value="1"/>
</dbReference>
<feature type="transmembrane region" description="Helical" evidence="1">
    <location>
        <begin position="172"/>
        <end position="191"/>
    </location>
</feature>
<feature type="transmembrane region" description="Helical" evidence="1">
    <location>
        <begin position="35"/>
        <end position="57"/>
    </location>
</feature>
<feature type="transmembrane region" description="Helical" evidence="1">
    <location>
        <begin position="12"/>
        <end position="29"/>
    </location>
</feature>
<keyword evidence="1" id="KW-1133">Transmembrane helix</keyword>
<accession>A0ABS5G4B5</accession>
<feature type="domain" description="Acyltransferase 3" evidence="2">
    <location>
        <begin position="11"/>
        <end position="334"/>
    </location>
</feature>
<keyword evidence="1" id="KW-0812">Transmembrane</keyword>
<feature type="transmembrane region" description="Helical" evidence="1">
    <location>
        <begin position="230"/>
        <end position="247"/>
    </location>
</feature>
<feature type="transmembrane region" description="Helical" evidence="1">
    <location>
        <begin position="78"/>
        <end position="97"/>
    </location>
</feature>
<feature type="transmembrane region" description="Helical" evidence="1">
    <location>
        <begin position="197"/>
        <end position="218"/>
    </location>
</feature>
<dbReference type="Proteomes" id="UP001314635">
    <property type="component" value="Unassembled WGS sequence"/>
</dbReference>
<feature type="transmembrane region" description="Helical" evidence="1">
    <location>
        <begin position="318"/>
        <end position="341"/>
    </location>
</feature>